<accession>A0ABP5ZK62</accession>
<evidence type="ECO:0000313" key="3">
    <source>
        <dbReference type="Proteomes" id="UP001501777"/>
    </source>
</evidence>
<keyword evidence="1" id="KW-0472">Membrane</keyword>
<dbReference type="RefSeq" id="WP_344402323.1">
    <property type="nucleotide sequence ID" value="NZ_BAAASG010000010.1"/>
</dbReference>
<proteinExistence type="predicted"/>
<feature type="transmembrane region" description="Helical" evidence="1">
    <location>
        <begin position="58"/>
        <end position="80"/>
    </location>
</feature>
<evidence type="ECO:0000313" key="2">
    <source>
        <dbReference type="EMBL" id="GAA2498964.1"/>
    </source>
</evidence>
<keyword evidence="1" id="KW-0812">Transmembrane</keyword>
<dbReference type="EMBL" id="BAAASG010000010">
    <property type="protein sequence ID" value="GAA2498964.1"/>
    <property type="molecule type" value="Genomic_DNA"/>
</dbReference>
<organism evidence="2 3">
    <name type="scientific">Streptomyces longisporus</name>
    <dbReference type="NCBI Taxonomy" id="1948"/>
    <lineage>
        <taxon>Bacteria</taxon>
        <taxon>Bacillati</taxon>
        <taxon>Actinomycetota</taxon>
        <taxon>Actinomycetes</taxon>
        <taxon>Kitasatosporales</taxon>
        <taxon>Streptomycetaceae</taxon>
        <taxon>Streptomyces</taxon>
    </lineage>
</organism>
<name>A0ABP5ZK62_STRLO</name>
<reference evidence="3" key="1">
    <citation type="journal article" date="2019" name="Int. J. Syst. Evol. Microbiol.">
        <title>The Global Catalogue of Microorganisms (GCM) 10K type strain sequencing project: providing services to taxonomists for standard genome sequencing and annotation.</title>
        <authorList>
            <consortium name="The Broad Institute Genomics Platform"/>
            <consortium name="The Broad Institute Genome Sequencing Center for Infectious Disease"/>
            <person name="Wu L."/>
            <person name="Ma J."/>
        </authorList>
    </citation>
    <scope>NUCLEOTIDE SEQUENCE [LARGE SCALE GENOMIC DNA]</scope>
    <source>
        <strain evidence="3">JCM 4395</strain>
    </source>
</reference>
<feature type="transmembrane region" description="Helical" evidence="1">
    <location>
        <begin position="127"/>
        <end position="146"/>
    </location>
</feature>
<dbReference type="Pfam" id="PF14362">
    <property type="entry name" value="DUF4407"/>
    <property type="match status" value="1"/>
</dbReference>
<evidence type="ECO:0000256" key="1">
    <source>
        <dbReference type="SAM" id="Phobius"/>
    </source>
</evidence>
<protein>
    <submittedName>
        <fullName evidence="2">DUF4407 domain-containing protein</fullName>
    </submittedName>
</protein>
<sequence length="448" mass="49826">MATDVPVRPADAFAGPPMPFRPDRPDRGRVAVRLRRLIGVREDVLDYVPEERPRYTRYGVVVLNTALLAGLSMAVALATYRSGLPLTSVITVAVAWSGVILALDSWLVSTTHGIPPGRLLRTVLPRLVISLLLSISIAEPLLFQLFDKEIRQQIAVSNDEQVKHYEGMLIRCNPKTGEVDGSAACHDYQLNVKNSPAQLAKSIADNAAATKIMQARVDGINKAQSGKNSIATKECEPSKQNWVGRHYYTTEICENAKADAKSYHNSSRIGFYEGQLRKLTTTGSTLSAQQDRASASYGPALQRSVAAAEHKRRSELADDGLLTRAHALEAVAWNDWFAALIFVVVHLLLLGIDSMPVLGKLMSGSTTYDRLLVSRFETSRRIHADEIEVQYACAEMEHEVQRHRVQLETTERMHRLEHEHRLAQAERSLKLRAELDRRAANLLRGDRG</sequence>
<keyword evidence="3" id="KW-1185">Reference proteome</keyword>
<feature type="transmembrane region" description="Helical" evidence="1">
    <location>
        <begin position="86"/>
        <end position="107"/>
    </location>
</feature>
<keyword evidence="1" id="KW-1133">Transmembrane helix</keyword>
<gene>
    <name evidence="2" type="ORF">GCM10010276_45700</name>
</gene>
<dbReference type="Proteomes" id="UP001501777">
    <property type="component" value="Unassembled WGS sequence"/>
</dbReference>
<dbReference type="InterPro" id="IPR025519">
    <property type="entry name" value="DUF4407"/>
</dbReference>
<comment type="caution">
    <text evidence="2">The sequence shown here is derived from an EMBL/GenBank/DDBJ whole genome shotgun (WGS) entry which is preliminary data.</text>
</comment>
<feature type="transmembrane region" description="Helical" evidence="1">
    <location>
        <begin position="333"/>
        <end position="352"/>
    </location>
</feature>